<dbReference type="CDD" id="cd12252">
    <property type="entry name" value="RRM_DbpA"/>
    <property type="match status" value="1"/>
</dbReference>
<keyword evidence="2" id="KW-0378">Hydrolase</keyword>
<feature type="domain" description="Helicase C-terminal" evidence="7">
    <location>
        <begin position="214"/>
        <end position="360"/>
    </location>
</feature>
<dbReference type="Pfam" id="PF00271">
    <property type="entry name" value="Helicase_C"/>
    <property type="match status" value="1"/>
</dbReference>
<reference evidence="8 9" key="1">
    <citation type="journal article" date="2014" name="Int. J. Syst. Evol. Microbiol.">
        <title>Complete genome sequence of Corynebacterium casei LMG S-19264T (=DSM 44701T), isolated from a smear-ripened cheese.</title>
        <authorList>
            <consortium name="US DOE Joint Genome Institute (JGI-PGF)"/>
            <person name="Walter F."/>
            <person name="Albersmeier A."/>
            <person name="Kalinowski J."/>
            <person name="Ruckert C."/>
        </authorList>
    </citation>
    <scope>NUCLEOTIDE SEQUENCE [LARGE SCALE GENOMIC DNA]</scope>
    <source>
        <strain evidence="8 9">KCTC 12866</strain>
    </source>
</reference>
<dbReference type="PROSITE" id="PS51192">
    <property type="entry name" value="HELICASE_ATP_BIND_1"/>
    <property type="match status" value="1"/>
</dbReference>
<dbReference type="GO" id="GO:0005829">
    <property type="term" value="C:cytosol"/>
    <property type="evidence" value="ECO:0007669"/>
    <property type="project" value="TreeGrafter"/>
</dbReference>
<dbReference type="CDD" id="cd18787">
    <property type="entry name" value="SF2_C_DEAD"/>
    <property type="match status" value="1"/>
</dbReference>
<dbReference type="CDD" id="cd00268">
    <property type="entry name" value="DEADc"/>
    <property type="match status" value="1"/>
</dbReference>
<proteinExistence type="inferred from homology"/>
<gene>
    <name evidence="8" type="ORF">GCM10007390_39300</name>
</gene>
<dbReference type="GO" id="GO:0005524">
    <property type="term" value="F:ATP binding"/>
    <property type="evidence" value="ECO:0007669"/>
    <property type="project" value="UniProtKB-KW"/>
</dbReference>
<dbReference type="InterPro" id="IPR044742">
    <property type="entry name" value="DEAD/DEAH_RhlB"/>
</dbReference>
<dbReference type="SUPFAM" id="SSF52540">
    <property type="entry name" value="P-loop containing nucleoside triphosphate hydrolases"/>
    <property type="match status" value="1"/>
</dbReference>
<dbReference type="RefSeq" id="WP_189566397.1">
    <property type="nucleotide sequence ID" value="NZ_BMXF01000004.1"/>
</dbReference>
<evidence type="ECO:0000256" key="4">
    <source>
        <dbReference type="ARBA" id="ARBA00022840"/>
    </source>
</evidence>
<dbReference type="GO" id="GO:0016787">
    <property type="term" value="F:hydrolase activity"/>
    <property type="evidence" value="ECO:0007669"/>
    <property type="project" value="UniProtKB-KW"/>
</dbReference>
<dbReference type="Pfam" id="PF00270">
    <property type="entry name" value="DEAD"/>
    <property type="match status" value="1"/>
</dbReference>
<evidence type="ECO:0000256" key="1">
    <source>
        <dbReference type="ARBA" id="ARBA00022741"/>
    </source>
</evidence>
<dbReference type="GO" id="GO:0003724">
    <property type="term" value="F:RNA helicase activity"/>
    <property type="evidence" value="ECO:0007669"/>
    <property type="project" value="TreeGrafter"/>
</dbReference>
<dbReference type="InterPro" id="IPR001650">
    <property type="entry name" value="Helicase_C-like"/>
</dbReference>
<dbReference type="InterPro" id="IPR011545">
    <property type="entry name" value="DEAD/DEAH_box_helicase_dom"/>
</dbReference>
<keyword evidence="9" id="KW-1185">Reference proteome</keyword>
<comment type="similarity">
    <text evidence="5">Belongs to the DEAD box helicase family.</text>
</comment>
<dbReference type="Gene3D" id="3.30.70.330">
    <property type="match status" value="1"/>
</dbReference>
<dbReference type="GO" id="GO:0003676">
    <property type="term" value="F:nucleic acid binding"/>
    <property type="evidence" value="ECO:0007669"/>
    <property type="project" value="InterPro"/>
</dbReference>
<evidence type="ECO:0000313" key="8">
    <source>
        <dbReference type="EMBL" id="GHB80844.1"/>
    </source>
</evidence>
<evidence type="ECO:0000259" key="7">
    <source>
        <dbReference type="PROSITE" id="PS51194"/>
    </source>
</evidence>
<dbReference type="InterPro" id="IPR027417">
    <property type="entry name" value="P-loop_NTPase"/>
</dbReference>
<dbReference type="InterPro" id="IPR012677">
    <property type="entry name" value="Nucleotide-bd_a/b_plait_sf"/>
</dbReference>
<sequence length="433" mass="48143">MLEEILQRLEIDSLNPMQEAALSAARKNDTIVLSPTGSGKTLAFLLAALDRLKEGEPGVQAMVLVPSRELALQIESVFKAMGTGFKVTCCYGGHSKKTEENLLLEAPALLIGTPGRVADHLRHQNFDPETIHTLILDEFDKSLEMGFQQDMSTIIESMTGLDRRIFTSATPIDRLPAFVDARHPVTLDFLNSSDAAPQLTMKAVRTTSVSRLDTLFSLVCAIGAERTLIFCNHRDAVDRISDLLGGFGLVHATFHGGMEQPDRERALMKFRNGTSRILIVTDLASRGLDVPEIESIIHYQFPLTEEAFIHRNGRTARMHATGTVYLMLDEYEKPPYLTQVPEEAMLPKYDRLPPETEWDTLYFSAGKKEKISKGDVAGLLMKKGGLKKEDVGMIEIKDDAAFAAVKREKAAAVIEFLRYEKLKGKRVKTDIAH</sequence>
<comment type="caution">
    <text evidence="8">The sequence shown here is derived from an EMBL/GenBank/DDBJ whole genome shotgun (WGS) entry which is preliminary data.</text>
</comment>
<keyword evidence="3 8" id="KW-0347">Helicase</keyword>
<dbReference type="PANTHER" id="PTHR47959">
    <property type="entry name" value="ATP-DEPENDENT RNA HELICASE RHLE-RELATED"/>
    <property type="match status" value="1"/>
</dbReference>
<evidence type="ECO:0000256" key="5">
    <source>
        <dbReference type="ARBA" id="ARBA00038437"/>
    </source>
</evidence>
<evidence type="ECO:0000313" key="9">
    <source>
        <dbReference type="Proteomes" id="UP000598271"/>
    </source>
</evidence>
<dbReference type="Pfam" id="PF03880">
    <property type="entry name" value="DbpA"/>
    <property type="match status" value="1"/>
</dbReference>
<evidence type="ECO:0000256" key="3">
    <source>
        <dbReference type="ARBA" id="ARBA00022806"/>
    </source>
</evidence>
<evidence type="ECO:0000256" key="2">
    <source>
        <dbReference type="ARBA" id="ARBA00022801"/>
    </source>
</evidence>
<protein>
    <submittedName>
        <fullName evidence="8">Helicase</fullName>
    </submittedName>
</protein>
<accession>A0A8J3DBW2</accession>
<dbReference type="SMART" id="SM00487">
    <property type="entry name" value="DEXDc"/>
    <property type="match status" value="1"/>
</dbReference>
<organism evidence="8 9">
    <name type="scientific">Persicitalea jodogahamensis</name>
    <dbReference type="NCBI Taxonomy" id="402147"/>
    <lineage>
        <taxon>Bacteria</taxon>
        <taxon>Pseudomonadati</taxon>
        <taxon>Bacteroidota</taxon>
        <taxon>Cytophagia</taxon>
        <taxon>Cytophagales</taxon>
        <taxon>Spirosomataceae</taxon>
        <taxon>Persicitalea</taxon>
    </lineage>
</organism>
<dbReference type="SMART" id="SM00490">
    <property type="entry name" value="HELICc"/>
    <property type="match status" value="1"/>
</dbReference>
<dbReference type="PROSITE" id="PS51194">
    <property type="entry name" value="HELICASE_CTER"/>
    <property type="match status" value="1"/>
</dbReference>
<dbReference type="EMBL" id="BMXF01000004">
    <property type="protein sequence ID" value="GHB80844.1"/>
    <property type="molecule type" value="Genomic_DNA"/>
</dbReference>
<dbReference type="AlphaFoldDB" id="A0A8J3DBW2"/>
<feature type="domain" description="Helicase ATP-binding" evidence="6">
    <location>
        <begin position="21"/>
        <end position="189"/>
    </location>
</feature>
<keyword evidence="4" id="KW-0067">ATP-binding</keyword>
<dbReference type="Proteomes" id="UP000598271">
    <property type="component" value="Unassembled WGS sequence"/>
</dbReference>
<dbReference type="InterPro" id="IPR014001">
    <property type="entry name" value="Helicase_ATP-bd"/>
</dbReference>
<evidence type="ECO:0000259" key="6">
    <source>
        <dbReference type="PROSITE" id="PS51192"/>
    </source>
</evidence>
<keyword evidence="1" id="KW-0547">Nucleotide-binding</keyword>
<dbReference type="PANTHER" id="PTHR47959:SF1">
    <property type="entry name" value="ATP-DEPENDENT RNA HELICASE DBPA"/>
    <property type="match status" value="1"/>
</dbReference>
<name>A0A8J3DBW2_9BACT</name>
<dbReference type="Gene3D" id="3.40.50.300">
    <property type="entry name" value="P-loop containing nucleotide triphosphate hydrolases"/>
    <property type="match status" value="2"/>
</dbReference>
<dbReference type="InterPro" id="IPR005580">
    <property type="entry name" value="DbpA/CsdA_RNA-bd_dom"/>
</dbReference>
<dbReference type="InterPro" id="IPR050079">
    <property type="entry name" value="DEAD_box_RNA_helicase"/>
</dbReference>